<gene>
    <name evidence="3" type="ORF">RMCB_1008</name>
</gene>
<dbReference type="Pfam" id="PF16841">
    <property type="entry name" value="CBM60"/>
    <property type="match status" value="1"/>
</dbReference>
<comment type="caution">
    <text evidence="3">The sequence shown here is derived from an EMBL/GenBank/DDBJ whole genome shotgun (WGS) entry which is preliminary data.</text>
</comment>
<dbReference type="Proteomes" id="UP000069620">
    <property type="component" value="Unassembled WGS sequence"/>
</dbReference>
<evidence type="ECO:0000259" key="2">
    <source>
        <dbReference type="PROSITE" id="PS51762"/>
    </source>
</evidence>
<dbReference type="EMBL" id="BCSX01000011">
    <property type="protein sequence ID" value="GAS86912.1"/>
    <property type="molecule type" value="Genomic_DNA"/>
</dbReference>
<name>A0A117I4G9_9MYCO</name>
<dbReference type="InterPro" id="IPR013320">
    <property type="entry name" value="ConA-like_dom_sf"/>
</dbReference>
<dbReference type="AlphaFoldDB" id="A0A117I4G9"/>
<protein>
    <submittedName>
        <fullName evidence="3">Ricin-type beta-trefoil lectin domain-containing /glycosylhydrolase family 16-like protein</fullName>
    </submittedName>
</protein>
<dbReference type="Pfam" id="PF00722">
    <property type="entry name" value="Glyco_hydro_16"/>
    <property type="match status" value="1"/>
</dbReference>
<accession>A0A117I4G9</accession>
<organism evidence="3 4">
    <name type="scientific">Mycolicibacterium brisbanense</name>
    <dbReference type="NCBI Taxonomy" id="146020"/>
    <lineage>
        <taxon>Bacteria</taxon>
        <taxon>Bacillati</taxon>
        <taxon>Actinomycetota</taxon>
        <taxon>Actinomycetes</taxon>
        <taxon>Mycobacteriales</taxon>
        <taxon>Mycobacteriaceae</taxon>
        <taxon>Mycolicibacterium</taxon>
    </lineage>
</organism>
<dbReference type="InterPro" id="IPR000757">
    <property type="entry name" value="Beta-glucanase-like"/>
</dbReference>
<dbReference type="GO" id="GO:0030246">
    <property type="term" value="F:carbohydrate binding"/>
    <property type="evidence" value="ECO:0007669"/>
    <property type="project" value="UniProtKB-KW"/>
</dbReference>
<feature type="signal peptide" evidence="1">
    <location>
        <begin position="1"/>
        <end position="29"/>
    </location>
</feature>
<dbReference type="GO" id="GO:0005975">
    <property type="term" value="P:carbohydrate metabolic process"/>
    <property type="evidence" value="ECO:0007669"/>
    <property type="project" value="InterPro"/>
</dbReference>
<reference evidence="4" key="2">
    <citation type="submission" date="2016-02" db="EMBL/GenBank/DDBJ databases">
        <title>Draft genome sequence of five rapidly growing Mycobacterium species.</title>
        <authorList>
            <person name="Katahira K."/>
            <person name="Gotou Y."/>
            <person name="Iida K."/>
            <person name="Ogura Y."/>
            <person name="Hayashi T."/>
        </authorList>
    </citation>
    <scope>NUCLEOTIDE SEQUENCE [LARGE SCALE GENOMIC DNA]</scope>
    <source>
        <strain evidence="4">JCM15654</strain>
    </source>
</reference>
<reference evidence="4" key="1">
    <citation type="journal article" date="2016" name="Genome Announc.">
        <title>Draft Genome Sequences of Five Rapidly Growing Mycobacterium Species, M. thermoresistibile, M. fortuitum subsp. acetamidolyticum, M. canariasense, M. brisbanense, and M. novocastrense.</title>
        <authorList>
            <person name="Katahira K."/>
            <person name="Ogura Y."/>
            <person name="Gotoh Y."/>
            <person name="Hayashi T."/>
        </authorList>
    </citation>
    <scope>NUCLEOTIDE SEQUENCE [LARGE SCALE GENOMIC DNA]</scope>
    <source>
        <strain evidence="4">JCM15654</strain>
    </source>
</reference>
<evidence type="ECO:0000313" key="4">
    <source>
        <dbReference type="Proteomes" id="UP000069620"/>
    </source>
</evidence>
<keyword evidence="3" id="KW-0378">Hydrolase</keyword>
<dbReference type="SUPFAM" id="SSF49899">
    <property type="entry name" value="Concanavalin A-like lectins/glucanases"/>
    <property type="match status" value="1"/>
</dbReference>
<proteinExistence type="predicted"/>
<dbReference type="PROSITE" id="PS51762">
    <property type="entry name" value="GH16_2"/>
    <property type="match status" value="1"/>
</dbReference>
<dbReference type="Gene3D" id="2.60.120.200">
    <property type="match status" value="1"/>
</dbReference>
<dbReference type="RefSeq" id="WP_062827902.1">
    <property type="nucleotide sequence ID" value="NZ_BCSX01000011.1"/>
</dbReference>
<dbReference type="STRING" id="146020.RMCB_1008"/>
<dbReference type="InterPro" id="IPR031768">
    <property type="entry name" value="CBM60_xylan-bd"/>
</dbReference>
<keyword evidence="1" id="KW-0732">Signal</keyword>
<dbReference type="CDD" id="cd00413">
    <property type="entry name" value="Glyco_hydrolase_16"/>
    <property type="match status" value="1"/>
</dbReference>
<dbReference type="OrthoDB" id="8771597at2"/>
<evidence type="ECO:0000313" key="3">
    <source>
        <dbReference type="EMBL" id="GAS86912.1"/>
    </source>
</evidence>
<sequence length="413" mass="44034">MIRLCCALVSIVALASFGIGPLRAPAAMAADVAGVEAESMTVTPSSAGWIVRDRSASGGAALVLRGASTARWAASLPASIKVTVRAEGQQCRGAPVMTVTVDGANVGSGTVGTTSWSDYSASATIPAGSHTIGVSFTNPYARGNCTRLLLVDTVTVVPDAAPPTTPPGSGDVTPAPVADLPGWKHIFADDFTLDAPVGSWANPSDPSKIVYVGAQGQQWLTYPQTYTDTYQHRPYRADQVLSVSNGMLVFDLHNVDGQPAGANPAPLLPNGSLYQTYGRYSARLRVDTPDLSEYHIAWLLWPQSEKWPTDGEEDFPEGSLAGTPSAFHHYALSSGGQETADAGVPFTGWHVYTIEWSPGRVRFLLDDTLVLQSTRYVANKPMRWQLQTETQGNGTHRGRLLVDWVSIWSYAGT</sequence>
<dbReference type="GO" id="GO:0004553">
    <property type="term" value="F:hydrolase activity, hydrolyzing O-glycosyl compounds"/>
    <property type="evidence" value="ECO:0007669"/>
    <property type="project" value="InterPro"/>
</dbReference>
<dbReference type="Gene3D" id="2.60.60.40">
    <property type="match status" value="1"/>
</dbReference>
<evidence type="ECO:0000256" key="1">
    <source>
        <dbReference type="SAM" id="SignalP"/>
    </source>
</evidence>
<keyword evidence="3" id="KW-0430">Lectin</keyword>
<feature type="domain" description="GH16" evidence="2">
    <location>
        <begin position="158"/>
        <end position="413"/>
    </location>
</feature>
<keyword evidence="4" id="KW-1185">Reference proteome</keyword>
<feature type="chain" id="PRO_5007148487" evidence="1">
    <location>
        <begin position="30"/>
        <end position="413"/>
    </location>
</feature>